<dbReference type="EMBL" id="BAAAYX010000010">
    <property type="protein sequence ID" value="GAA3706830.1"/>
    <property type="molecule type" value="Genomic_DNA"/>
</dbReference>
<name>A0ABP7DK85_9ACTN</name>
<evidence type="ECO:0000313" key="2">
    <source>
        <dbReference type="Proteomes" id="UP001500051"/>
    </source>
</evidence>
<organism evidence="1 2">
    <name type="scientific">Microlunatus aurantiacus</name>
    <dbReference type="NCBI Taxonomy" id="446786"/>
    <lineage>
        <taxon>Bacteria</taxon>
        <taxon>Bacillati</taxon>
        <taxon>Actinomycetota</taxon>
        <taxon>Actinomycetes</taxon>
        <taxon>Propionibacteriales</taxon>
        <taxon>Propionibacteriaceae</taxon>
        <taxon>Microlunatus</taxon>
    </lineage>
</organism>
<comment type="caution">
    <text evidence="1">The sequence shown here is derived from an EMBL/GenBank/DDBJ whole genome shotgun (WGS) entry which is preliminary data.</text>
</comment>
<keyword evidence="2" id="KW-1185">Reference proteome</keyword>
<dbReference type="Proteomes" id="UP001500051">
    <property type="component" value="Unassembled WGS sequence"/>
</dbReference>
<gene>
    <name evidence="1" type="ORF">GCM10022204_25880</name>
</gene>
<protein>
    <submittedName>
        <fullName evidence="1">Uncharacterized protein</fullName>
    </submittedName>
</protein>
<reference evidence="2" key="1">
    <citation type="journal article" date="2019" name="Int. J. Syst. Evol. Microbiol.">
        <title>The Global Catalogue of Microorganisms (GCM) 10K type strain sequencing project: providing services to taxonomists for standard genome sequencing and annotation.</title>
        <authorList>
            <consortium name="The Broad Institute Genomics Platform"/>
            <consortium name="The Broad Institute Genome Sequencing Center for Infectious Disease"/>
            <person name="Wu L."/>
            <person name="Ma J."/>
        </authorList>
    </citation>
    <scope>NUCLEOTIDE SEQUENCE [LARGE SCALE GENOMIC DNA]</scope>
    <source>
        <strain evidence="2">JCM 16548</strain>
    </source>
</reference>
<proteinExistence type="predicted"/>
<accession>A0ABP7DK85</accession>
<evidence type="ECO:0000313" key="1">
    <source>
        <dbReference type="EMBL" id="GAA3706830.1"/>
    </source>
</evidence>
<sequence length="125" mass="13278">MQSSRYWRVFQFTMTIETSGFDCMSLAYGLDTVVVAFRGDGSAAMMVARRVGCGPSADTSAVACACADWAVGIGEHAALQVGALGSESRTVLADLVLSPEARPVFSLYSEGEQLPGFLVWQQGDD</sequence>